<dbReference type="InterPro" id="IPR036397">
    <property type="entry name" value="RNaseH_sf"/>
</dbReference>
<keyword evidence="2" id="KW-1185">Reference proteome</keyword>
<sequence>MGWLQGDQERPENHLELSLENNKIIVDCIREVPNYVMNGQALIINNKLMFINSYEKDWGQQIRSPQRQDHLENLVYLDSIKTIENNFKFQYLTIVPYLLAPTGTKGNFVVLLTGNNNTVQTLKSLKKRIKYIRPDLTQLLLHHDNARPYRSHVTIEAIESLRFQVIPYTSCRLQLLKEYLKSDSEIKSVQTSRRFQYIGRTEFRSKMERLNCIVLNTTTVHHNTFRTIKVKLFQLYFKYNSKQE</sequence>
<name>A0A6G0TGL9_APHGL</name>
<reference evidence="1 2" key="1">
    <citation type="submission" date="2019-08" db="EMBL/GenBank/DDBJ databases">
        <title>The genome of the soybean aphid Biotype 1, its phylome, world population structure and adaptation to the North American continent.</title>
        <authorList>
            <person name="Giordano R."/>
            <person name="Donthu R.K."/>
            <person name="Hernandez A.G."/>
            <person name="Wright C.L."/>
            <person name="Zimin A.V."/>
        </authorList>
    </citation>
    <scope>NUCLEOTIDE SEQUENCE [LARGE SCALE GENOMIC DNA]</scope>
    <source>
        <tissue evidence="1">Whole aphids</tissue>
    </source>
</reference>
<dbReference type="Gene3D" id="3.30.420.10">
    <property type="entry name" value="Ribonuclease H-like superfamily/Ribonuclease H"/>
    <property type="match status" value="1"/>
</dbReference>
<protein>
    <submittedName>
        <fullName evidence="1">Uncharacterized protein</fullName>
    </submittedName>
</protein>
<dbReference type="AlphaFoldDB" id="A0A6G0TGL9"/>
<proteinExistence type="predicted"/>
<gene>
    <name evidence="1" type="ORF">AGLY_010350</name>
</gene>
<dbReference type="EMBL" id="VYZN01000040">
    <property type="protein sequence ID" value="KAE9532148.1"/>
    <property type="molecule type" value="Genomic_DNA"/>
</dbReference>
<dbReference type="Proteomes" id="UP000475862">
    <property type="component" value="Unassembled WGS sequence"/>
</dbReference>
<evidence type="ECO:0000313" key="2">
    <source>
        <dbReference type="Proteomes" id="UP000475862"/>
    </source>
</evidence>
<comment type="caution">
    <text evidence="1">The sequence shown here is derived from an EMBL/GenBank/DDBJ whole genome shotgun (WGS) entry which is preliminary data.</text>
</comment>
<evidence type="ECO:0000313" key="1">
    <source>
        <dbReference type="EMBL" id="KAE9532148.1"/>
    </source>
</evidence>
<dbReference type="GO" id="GO:0003676">
    <property type="term" value="F:nucleic acid binding"/>
    <property type="evidence" value="ECO:0007669"/>
    <property type="project" value="InterPro"/>
</dbReference>
<accession>A0A6G0TGL9</accession>
<organism evidence="1 2">
    <name type="scientific">Aphis glycines</name>
    <name type="common">Soybean aphid</name>
    <dbReference type="NCBI Taxonomy" id="307491"/>
    <lineage>
        <taxon>Eukaryota</taxon>
        <taxon>Metazoa</taxon>
        <taxon>Ecdysozoa</taxon>
        <taxon>Arthropoda</taxon>
        <taxon>Hexapoda</taxon>
        <taxon>Insecta</taxon>
        <taxon>Pterygota</taxon>
        <taxon>Neoptera</taxon>
        <taxon>Paraneoptera</taxon>
        <taxon>Hemiptera</taxon>
        <taxon>Sternorrhyncha</taxon>
        <taxon>Aphidomorpha</taxon>
        <taxon>Aphidoidea</taxon>
        <taxon>Aphididae</taxon>
        <taxon>Aphidini</taxon>
        <taxon>Aphis</taxon>
        <taxon>Aphis</taxon>
    </lineage>
</organism>